<dbReference type="RefSeq" id="WP_184280335.1">
    <property type="nucleotide sequence ID" value="NZ_JACHLJ010000008.1"/>
</dbReference>
<name>A0A7W9FXB7_BREVE</name>
<evidence type="ECO:0000313" key="2">
    <source>
        <dbReference type="Proteomes" id="UP000556201"/>
    </source>
</evidence>
<organism evidence="1 2">
    <name type="scientific">Brevundimonas vesicularis</name>
    <name type="common">Pseudomonas vesicularis</name>
    <dbReference type="NCBI Taxonomy" id="41276"/>
    <lineage>
        <taxon>Bacteria</taxon>
        <taxon>Pseudomonadati</taxon>
        <taxon>Pseudomonadota</taxon>
        <taxon>Alphaproteobacteria</taxon>
        <taxon>Caulobacterales</taxon>
        <taxon>Caulobacteraceae</taxon>
        <taxon>Brevundimonas</taxon>
    </lineage>
</organism>
<dbReference type="Proteomes" id="UP000556201">
    <property type="component" value="Unassembled WGS sequence"/>
</dbReference>
<evidence type="ECO:0000313" key="1">
    <source>
        <dbReference type="EMBL" id="MBB5773196.1"/>
    </source>
</evidence>
<proteinExistence type="predicted"/>
<dbReference type="EMBL" id="JACHLJ010000008">
    <property type="protein sequence ID" value="MBB5773196.1"/>
    <property type="molecule type" value="Genomic_DNA"/>
</dbReference>
<protein>
    <submittedName>
        <fullName evidence="1">Uncharacterized protein</fullName>
    </submittedName>
</protein>
<comment type="caution">
    <text evidence="1">The sequence shown here is derived from an EMBL/GenBank/DDBJ whole genome shotgun (WGS) entry which is preliminary data.</text>
</comment>
<sequence>MREGLLGWSTNALVQLDDEVPGVLARVLTAAAPRKQAIFAALAAREEKVGVFEGADDLFERSFAEVVRHGRASDILRRAFGAVPDGLPGLLAQVGERPLPRSKDYIALHDLLVDDDVRGADALRGSGRITCRKLEVLLALDPRWRHAHTLDRIDTGAEAMTFNRAVTFIQSVNSKASDEVIAEAIARMGPTSSLPRLLDRLLRRADRLPPHPVPEGDNELRPLASMRDLLEAGRKYRNCLSHRLADVAAGRMAIGEFRGECLVEFRPMSLRKGWLLREVHIERNRPVPLALFSEVEVKCDALGIPRIDDAGGRNGDGWKNYRRFTGELEWG</sequence>
<accession>A0A7W9FXB7</accession>
<dbReference type="AlphaFoldDB" id="A0A7W9FXB7"/>
<gene>
    <name evidence="1" type="ORF">HNP47_003221</name>
</gene>
<reference evidence="1 2" key="1">
    <citation type="submission" date="2020-08" db="EMBL/GenBank/DDBJ databases">
        <title>Functional genomics of gut bacteria from endangered species of beetles.</title>
        <authorList>
            <person name="Carlos-Shanley C."/>
        </authorList>
    </citation>
    <scope>NUCLEOTIDE SEQUENCE [LARGE SCALE GENOMIC DNA]</scope>
    <source>
        <strain evidence="1 2">S00192</strain>
    </source>
</reference>